<dbReference type="FunFam" id="1.20.140.40:FF:000003">
    <property type="entry name" value="Invertase/pectin methylesterase inhibitor family protein"/>
    <property type="match status" value="1"/>
</dbReference>
<dbReference type="PANTHER" id="PTHR31080:SF68">
    <property type="entry name" value="PLANT INVERTASE_PECTIN METHYLESTERASE INHIBITOR SUPERFAMILY PROTEIN"/>
    <property type="match status" value="1"/>
</dbReference>
<feature type="signal peptide" evidence="3">
    <location>
        <begin position="1"/>
        <end position="20"/>
    </location>
</feature>
<proteinExistence type="predicted"/>
<dbReference type="AlphaFoldDB" id="A0AAD8LW23"/>
<evidence type="ECO:0000256" key="2">
    <source>
        <dbReference type="SAM" id="MobiDB-lite"/>
    </source>
</evidence>
<dbReference type="InterPro" id="IPR051955">
    <property type="entry name" value="PME_Inhibitor"/>
</dbReference>
<dbReference type="InterPro" id="IPR006501">
    <property type="entry name" value="Pectinesterase_inhib_dom"/>
</dbReference>
<evidence type="ECO:0000313" key="5">
    <source>
        <dbReference type="EMBL" id="KAK1350702.1"/>
    </source>
</evidence>
<dbReference type="EMBL" id="JAUIZM010000057">
    <property type="protein sequence ID" value="KAK1350702.1"/>
    <property type="molecule type" value="Genomic_DNA"/>
</dbReference>
<reference evidence="5" key="2">
    <citation type="submission" date="2023-05" db="EMBL/GenBank/DDBJ databases">
        <authorList>
            <person name="Schelkunov M.I."/>
        </authorList>
    </citation>
    <scope>NUCLEOTIDE SEQUENCE</scope>
    <source>
        <strain evidence="5">Hsosn_3</strain>
        <tissue evidence="5">Leaf</tissue>
    </source>
</reference>
<organism evidence="5 6">
    <name type="scientific">Heracleum sosnowskyi</name>
    <dbReference type="NCBI Taxonomy" id="360622"/>
    <lineage>
        <taxon>Eukaryota</taxon>
        <taxon>Viridiplantae</taxon>
        <taxon>Streptophyta</taxon>
        <taxon>Embryophyta</taxon>
        <taxon>Tracheophyta</taxon>
        <taxon>Spermatophyta</taxon>
        <taxon>Magnoliopsida</taxon>
        <taxon>eudicotyledons</taxon>
        <taxon>Gunneridae</taxon>
        <taxon>Pentapetalae</taxon>
        <taxon>asterids</taxon>
        <taxon>campanulids</taxon>
        <taxon>Apiales</taxon>
        <taxon>Apiaceae</taxon>
        <taxon>Apioideae</taxon>
        <taxon>apioid superclade</taxon>
        <taxon>Tordylieae</taxon>
        <taxon>Tordyliinae</taxon>
        <taxon>Heracleum</taxon>
    </lineage>
</organism>
<gene>
    <name evidence="5" type="ORF">POM88_054573</name>
</gene>
<dbReference type="Proteomes" id="UP001237642">
    <property type="component" value="Unassembled WGS sequence"/>
</dbReference>
<evidence type="ECO:0000313" key="6">
    <source>
        <dbReference type="Proteomes" id="UP001237642"/>
    </source>
</evidence>
<accession>A0AAD8LW23</accession>
<keyword evidence="1 3" id="KW-0732">Signal</keyword>
<dbReference type="GO" id="GO:0004857">
    <property type="term" value="F:enzyme inhibitor activity"/>
    <property type="evidence" value="ECO:0007669"/>
    <property type="project" value="InterPro"/>
</dbReference>
<feature type="compositionally biased region" description="Gly residues" evidence="2">
    <location>
        <begin position="125"/>
        <end position="139"/>
    </location>
</feature>
<name>A0AAD8LW23_9APIA</name>
<dbReference type="SMART" id="SM00856">
    <property type="entry name" value="PMEI"/>
    <property type="match status" value="1"/>
</dbReference>
<feature type="chain" id="PRO_5042252898" evidence="3">
    <location>
        <begin position="21"/>
        <end position="288"/>
    </location>
</feature>
<dbReference type="Pfam" id="PF04043">
    <property type="entry name" value="PMEI"/>
    <property type="match status" value="1"/>
</dbReference>
<reference evidence="5" key="1">
    <citation type="submission" date="2023-02" db="EMBL/GenBank/DDBJ databases">
        <title>Genome of toxic invasive species Heracleum sosnowskyi carries increased number of genes despite the absence of recent whole-genome duplications.</title>
        <authorList>
            <person name="Schelkunov M."/>
            <person name="Shtratnikova V."/>
            <person name="Makarenko M."/>
            <person name="Klepikova A."/>
            <person name="Omelchenko D."/>
            <person name="Novikova G."/>
            <person name="Obukhova E."/>
            <person name="Bogdanov V."/>
            <person name="Penin A."/>
            <person name="Logacheva M."/>
        </authorList>
    </citation>
    <scope>NUCLEOTIDE SEQUENCE</scope>
    <source>
        <strain evidence="5">Hsosn_3</strain>
        <tissue evidence="5">Leaf</tissue>
    </source>
</reference>
<feature type="domain" description="Pectinesterase inhibitor" evidence="4">
    <location>
        <begin position="137"/>
        <end position="279"/>
    </location>
</feature>
<sequence length="288" mass="29417">MKSKLIILSFTLFFFNSGNAICVPRNRSVPSPFPHTPPNLIPVSSTPSLPKAPTPSLPAPKAPSSSSPKAPVPSLPAPSLPKAPTPSLPAPKAPSSSSPKAPVPSLPAPSLPKGGNPQPGKGSPLLGGGKPLPGGGGDNPGLKKICNSTDYPDVCLSTLGLLVGPATDPPTVLGVAIKAGLDFAKTAKDAAQQLATKPGTPPDEASPIKDCTDNYDDVLYNFQKAADALPQKDIGTMNTMLSAALTDVEDCNDAFEGRVSSLATFSDTLMKMASNCLAIVDVMNKPPV</sequence>
<evidence type="ECO:0000256" key="1">
    <source>
        <dbReference type="ARBA" id="ARBA00022729"/>
    </source>
</evidence>
<feature type="compositionally biased region" description="Pro residues" evidence="2">
    <location>
        <begin position="50"/>
        <end position="61"/>
    </location>
</feature>
<feature type="region of interest" description="Disordered" evidence="2">
    <location>
        <begin position="33"/>
        <end position="141"/>
    </location>
</feature>
<feature type="compositionally biased region" description="Pro residues" evidence="2">
    <location>
        <begin position="70"/>
        <end position="92"/>
    </location>
</feature>
<evidence type="ECO:0000256" key="3">
    <source>
        <dbReference type="SAM" id="SignalP"/>
    </source>
</evidence>
<keyword evidence="6" id="KW-1185">Reference proteome</keyword>
<dbReference type="SUPFAM" id="SSF101148">
    <property type="entry name" value="Plant invertase/pectin methylesterase inhibitor"/>
    <property type="match status" value="1"/>
</dbReference>
<comment type="caution">
    <text evidence="5">The sequence shown here is derived from an EMBL/GenBank/DDBJ whole genome shotgun (WGS) entry which is preliminary data.</text>
</comment>
<evidence type="ECO:0000259" key="4">
    <source>
        <dbReference type="SMART" id="SM00856"/>
    </source>
</evidence>
<dbReference type="Gene3D" id="1.20.140.40">
    <property type="entry name" value="Invertase/pectin methylesterase inhibitor family protein"/>
    <property type="match status" value="1"/>
</dbReference>
<dbReference type="PANTHER" id="PTHR31080">
    <property type="entry name" value="PECTINESTERASE INHIBITOR-LIKE"/>
    <property type="match status" value="1"/>
</dbReference>
<dbReference type="CDD" id="cd15800">
    <property type="entry name" value="PMEI-like_2"/>
    <property type="match status" value="1"/>
</dbReference>
<feature type="compositionally biased region" description="Pro residues" evidence="2">
    <location>
        <begin position="101"/>
        <end position="110"/>
    </location>
</feature>
<dbReference type="NCBIfam" id="TIGR01614">
    <property type="entry name" value="PME_inhib"/>
    <property type="match status" value="1"/>
</dbReference>
<protein>
    <submittedName>
        <fullName evidence="5">Pectinesterase inhibitor domain containing protein</fullName>
    </submittedName>
</protein>
<dbReference type="InterPro" id="IPR035513">
    <property type="entry name" value="Invertase/methylesterase_inhib"/>
</dbReference>